<dbReference type="InterPro" id="IPR002182">
    <property type="entry name" value="NB-ARC"/>
</dbReference>
<dbReference type="InterPro" id="IPR027417">
    <property type="entry name" value="P-loop_NTPase"/>
</dbReference>
<dbReference type="EMBL" id="JACEFO010001972">
    <property type="protein sequence ID" value="KAF8690556.1"/>
    <property type="molecule type" value="Genomic_DNA"/>
</dbReference>
<proteinExistence type="predicted"/>
<name>A0A835B4V7_9POAL</name>
<evidence type="ECO:0000259" key="2">
    <source>
        <dbReference type="Pfam" id="PF00931"/>
    </source>
</evidence>
<sequence length="837" mass="94849">MTAPAPAVEETLNSLQRLLIRAHVIVEESQDRIVTNQAMLRQLNWLQKEMYRGYHTLDTLRCRAPDADGDDHNRAVAAGRSFTTSRFNPAKRLRPRGGSSSSEHEGAIQVLSDLETTIRDVRELVVFLSGCPRLCCRQPYSVHLLVGKCMFNRQMEMEHVMEFLLRSCDEEEEAPAVLPIIGPGRVGKTTIIEHACNDQRLIHGDDRAVAGGDNQRTLVIIEVAGDIEEGVWEKLYSDCRHHIGRGSKIVIARFGRATQTQSMTVQFFTEEAYWYFFKARTFGSTDMKDHPKVAAIAMDMAREMNGCFFAVSLFGRLLKANFDARVWSMALAQAREFKRMNLLLFAVVACTPRRPAPSYKVKAPSARGYEGNFEARTELYVSWQGFLWWNQSTRRGVCGDFVNLEDLPAQSFRAFPVPTCSTCLALHPASQNRGSSHEFYTTKSSLSKAEVNCTVRQRTLRPSREFYTSSLQYIARRCRLGRAEKESEERIVTNQAMLRQLNQLQKEMYVGYHTLDTLRCRAPHGHDHYRAVAAGRSFTTSRFNPAKRLRPRGGSSSSQHERAIQVLGDLDTTIRDVRELVVFLSGCPRLCRQPYTVHLLVDKCMFNRQMEMEKIMEFLLRSGTEEDEEAPAVLPIIGPGRVGKTTMIEHACNDQRVRSHFSQILRFSQDGTTDTKAIAMLGDCSVIRLDGDDDRGGEKMTTLVIIEVAGDIDEGVWEKLYSDCRHQTGRGSKILVASRSDKIARFGRATQTQALTAYWFFFKARTFGSTDMKGCFFGASLFGRLLNANFDARVWSRALATLREFHRVNRLVFGADLVDIWQAVGPVFGRRPSVEHY</sequence>
<feature type="region of interest" description="Disordered" evidence="1">
    <location>
        <begin position="87"/>
        <end position="106"/>
    </location>
</feature>
<protein>
    <recommendedName>
        <fullName evidence="2">NB-ARC domain-containing protein</fullName>
    </recommendedName>
</protein>
<gene>
    <name evidence="3" type="ORF">HU200_040919</name>
</gene>
<dbReference type="PANTHER" id="PTHR33377">
    <property type="entry name" value="OS10G0134700 PROTEIN-RELATED"/>
    <property type="match status" value="1"/>
</dbReference>
<dbReference type="SUPFAM" id="SSF52540">
    <property type="entry name" value="P-loop containing nucleoside triphosphate hydrolases"/>
    <property type="match status" value="2"/>
</dbReference>
<dbReference type="Pfam" id="PF00931">
    <property type="entry name" value="NB-ARC"/>
    <property type="match status" value="1"/>
</dbReference>
<reference evidence="3" key="1">
    <citation type="submission" date="2020-07" db="EMBL/GenBank/DDBJ databases">
        <title>Genome sequence and genetic diversity analysis of an under-domesticated orphan crop, white fonio (Digitaria exilis).</title>
        <authorList>
            <person name="Bennetzen J.L."/>
            <person name="Chen S."/>
            <person name="Ma X."/>
            <person name="Wang X."/>
            <person name="Yssel A.E.J."/>
            <person name="Chaluvadi S.R."/>
            <person name="Johnson M."/>
            <person name="Gangashetty P."/>
            <person name="Hamidou F."/>
            <person name="Sanogo M.D."/>
            <person name="Zwaenepoel A."/>
            <person name="Wallace J."/>
            <person name="Van De Peer Y."/>
            <person name="Van Deynze A."/>
        </authorList>
    </citation>
    <scope>NUCLEOTIDE SEQUENCE</scope>
    <source>
        <tissue evidence="3">Leaves</tissue>
    </source>
</reference>
<evidence type="ECO:0000313" key="4">
    <source>
        <dbReference type="Proteomes" id="UP000636709"/>
    </source>
</evidence>
<dbReference type="OrthoDB" id="601224at2759"/>
<evidence type="ECO:0000313" key="3">
    <source>
        <dbReference type="EMBL" id="KAF8690556.1"/>
    </source>
</evidence>
<dbReference type="AlphaFoldDB" id="A0A835B4V7"/>
<organism evidence="3 4">
    <name type="scientific">Digitaria exilis</name>
    <dbReference type="NCBI Taxonomy" id="1010633"/>
    <lineage>
        <taxon>Eukaryota</taxon>
        <taxon>Viridiplantae</taxon>
        <taxon>Streptophyta</taxon>
        <taxon>Embryophyta</taxon>
        <taxon>Tracheophyta</taxon>
        <taxon>Spermatophyta</taxon>
        <taxon>Magnoliopsida</taxon>
        <taxon>Liliopsida</taxon>
        <taxon>Poales</taxon>
        <taxon>Poaceae</taxon>
        <taxon>PACMAD clade</taxon>
        <taxon>Panicoideae</taxon>
        <taxon>Panicodae</taxon>
        <taxon>Paniceae</taxon>
        <taxon>Anthephorinae</taxon>
        <taxon>Digitaria</taxon>
    </lineage>
</organism>
<evidence type="ECO:0000256" key="1">
    <source>
        <dbReference type="SAM" id="MobiDB-lite"/>
    </source>
</evidence>
<keyword evidence="4" id="KW-1185">Reference proteome</keyword>
<feature type="domain" description="NB-ARC" evidence="2">
    <location>
        <begin position="609"/>
        <end position="749"/>
    </location>
</feature>
<dbReference type="Gene3D" id="3.40.50.300">
    <property type="entry name" value="P-loop containing nucleotide triphosphate hydrolases"/>
    <property type="match status" value="2"/>
</dbReference>
<comment type="caution">
    <text evidence="3">The sequence shown here is derived from an EMBL/GenBank/DDBJ whole genome shotgun (WGS) entry which is preliminary data.</text>
</comment>
<dbReference type="PANTHER" id="PTHR33377:SF30">
    <property type="entry name" value="OS07G0117000 PROTEIN"/>
    <property type="match status" value="1"/>
</dbReference>
<accession>A0A835B4V7</accession>
<dbReference type="Proteomes" id="UP000636709">
    <property type="component" value="Unassembled WGS sequence"/>
</dbReference>